<dbReference type="GO" id="GO:0046872">
    <property type="term" value="F:metal ion binding"/>
    <property type="evidence" value="ECO:0007669"/>
    <property type="project" value="UniProtKB-KW"/>
</dbReference>
<keyword evidence="2" id="KW-1003">Cell membrane</keyword>
<evidence type="ECO:0000256" key="2">
    <source>
        <dbReference type="ARBA" id="ARBA00022475"/>
    </source>
</evidence>
<feature type="transmembrane region" description="Helical" evidence="8">
    <location>
        <begin position="303"/>
        <end position="321"/>
    </location>
</feature>
<evidence type="ECO:0008006" key="11">
    <source>
        <dbReference type="Google" id="ProtNLM"/>
    </source>
</evidence>
<evidence type="ECO:0000256" key="7">
    <source>
        <dbReference type="PIRSR" id="PIRSR600715-1"/>
    </source>
</evidence>
<name>A0A1F7H0C0_9BACT</name>
<feature type="transmembrane region" description="Helical" evidence="8">
    <location>
        <begin position="6"/>
        <end position="26"/>
    </location>
</feature>
<dbReference type="GO" id="GO:0005886">
    <property type="term" value="C:plasma membrane"/>
    <property type="evidence" value="ECO:0007669"/>
    <property type="project" value="UniProtKB-SubCell"/>
</dbReference>
<keyword evidence="7" id="KW-0460">Magnesium</keyword>
<comment type="caution">
    <text evidence="9">The sequence shown here is derived from an EMBL/GenBank/DDBJ whole genome shotgun (WGS) entry which is preliminary data.</text>
</comment>
<dbReference type="InterPro" id="IPR000715">
    <property type="entry name" value="Glycosyl_transferase_4"/>
</dbReference>
<comment type="cofactor">
    <cofactor evidence="7">
        <name>Mg(2+)</name>
        <dbReference type="ChEBI" id="CHEBI:18420"/>
    </cofactor>
</comment>
<proteinExistence type="predicted"/>
<dbReference type="GO" id="GO:0009103">
    <property type="term" value="P:lipopolysaccharide biosynthetic process"/>
    <property type="evidence" value="ECO:0007669"/>
    <property type="project" value="TreeGrafter"/>
</dbReference>
<keyword evidence="4 8" id="KW-0812">Transmembrane</keyword>
<dbReference type="PANTHER" id="PTHR22926:SF3">
    <property type="entry name" value="UNDECAPRENYL-PHOSPHATE ALPHA-N-ACETYLGLUCOSAMINYL 1-PHOSPHATE TRANSFERASE"/>
    <property type="match status" value="1"/>
</dbReference>
<reference evidence="9 10" key="1">
    <citation type="journal article" date="2016" name="Nat. Commun.">
        <title>Thousands of microbial genomes shed light on interconnected biogeochemical processes in an aquifer system.</title>
        <authorList>
            <person name="Anantharaman K."/>
            <person name="Brown C.T."/>
            <person name="Hug L.A."/>
            <person name="Sharon I."/>
            <person name="Castelle C.J."/>
            <person name="Probst A.J."/>
            <person name="Thomas B.C."/>
            <person name="Singh A."/>
            <person name="Wilkins M.J."/>
            <person name="Karaoz U."/>
            <person name="Brodie E.L."/>
            <person name="Williams K.H."/>
            <person name="Hubbard S.S."/>
            <person name="Banfield J.F."/>
        </authorList>
    </citation>
    <scope>NUCLEOTIDE SEQUENCE [LARGE SCALE GENOMIC DNA]</scope>
</reference>
<dbReference type="AlphaFoldDB" id="A0A1F7H0C0"/>
<feature type="transmembrane region" description="Helical" evidence="8">
    <location>
        <begin position="327"/>
        <end position="344"/>
    </location>
</feature>
<feature type="transmembrane region" description="Helical" evidence="8">
    <location>
        <begin position="102"/>
        <end position="122"/>
    </location>
</feature>
<dbReference type="Pfam" id="PF00953">
    <property type="entry name" value="Glycos_transf_4"/>
    <property type="match status" value="1"/>
</dbReference>
<evidence type="ECO:0000256" key="4">
    <source>
        <dbReference type="ARBA" id="ARBA00022692"/>
    </source>
</evidence>
<evidence type="ECO:0000256" key="8">
    <source>
        <dbReference type="SAM" id="Phobius"/>
    </source>
</evidence>
<organism evidence="9 10">
    <name type="scientific">Candidatus Roizmanbacteria bacterium RIFCSPHIGHO2_02_FULL_37_24</name>
    <dbReference type="NCBI Taxonomy" id="1802037"/>
    <lineage>
        <taxon>Bacteria</taxon>
        <taxon>Candidatus Roizmaniibacteriota</taxon>
    </lineage>
</organism>
<feature type="transmembrane region" description="Helical" evidence="8">
    <location>
        <begin position="204"/>
        <end position="224"/>
    </location>
</feature>
<keyword evidence="7" id="KW-0479">Metal-binding</keyword>
<accession>A0A1F7H0C0</accession>
<feature type="transmembrane region" description="Helical" evidence="8">
    <location>
        <begin position="73"/>
        <end position="90"/>
    </location>
</feature>
<dbReference type="CDD" id="cd06853">
    <property type="entry name" value="GT_WecA_like"/>
    <property type="match status" value="1"/>
</dbReference>
<evidence type="ECO:0000256" key="3">
    <source>
        <dbReference type="ARBA" id="ARBA00022679"/>
    </source>
</evidence>
<keyword evidence="3" id="KW-0808">Transferase</keyword>
<evidence type="ECO:0000313" key="9">
    <source>
        <dbReference type="EMBL" id="OGK24394.1"/>
    </source>
</evidence>
<evidence type="ECO:0000256" key="6">
    <source>
        <dbReference type="ARBA" id="ARBA00023136"/>
    </source>
</evidence>
<feature type="transmembrane region" description="Helical" evidence="8">
    <location>
        <begin position="47"/>
        <end position="67"/>
    </location>
</feature>
<dbReference type="PANTHER" id="PTHR22926">
    <property type="entry name" value="PHOSPHO-N-ACETYLMURAMOYL-PENTAPEPTIDE-TRANSFERASE"/>
    <property type="match status" value="1"/>
</dbReference>
<keyword evidence="5 8" id="KW-1133">Transmembrane helix</keyword>
<dbReference type="EMBL" id="MFZM01000008">
    <property type="protein sequence ID" value="OGK24394.1"/>
    <property type="molecule type" value="Genomic_DNA"/>
</dbReference>
<feature type="binding site" evidence="7">
    <location>
        <position position="167"/>
    </location>
    <ligand>
        <name>Mg(2+)</name>
        <dbReference type="ChEBI" id="CHEBI:18420"/>
    </ligand>
</feature>
<protein>
    <recommendedName>
        <fullName evidence="11">Undecaprenyl-phosphate alpha-N-acetylglucosaminyl 1-phosphate transferase</fullName>
    </recommendedName>
</protein>
<dbReference type="GO" id="GO:0071555">
    <property type="term" value="P:cell wall organization"/>
    <property type="evidence" value="ECO:0007669"/>
    <property type="project" value="TreeGrafter"/>
</dbReference>
<evidence type="ECO:0000256" key="5">
    <source>
        <dbReference type="ARBA" id="ARBA00022989"/>
    </source>
</evidence>
<evidence type="ECO:0000256" key="1">
    <source>
        <dbReference type="ARBA" id="ARBA00004651"/>
    </source>
</evidence>
<feature type="transmembrane region" description="Helical" evidence="8">
    <location>
        <begin position="231"/>
        <end position="250"/>
    </location>
</feature>
<dbReference type="Proteomes" id="UP000177159">
    <property type="component" value="Unassembled WGS sequence"/>
</dbReference>
<feature type="transmembrane region" description="Helical" evidence="8">
    <location>
        <begin position="142"/>
        <end position="162"/>
    </location>
</feature>
<feature type="transmembrane region" description="Helical" evidence="8">
    <location>
        <begin position="174"/>
        <end position="192"/>
    </location>
</feature>
<feature type="transmembrane region" description="Helical" evidence="8">
    <location>
        <begin position="256"/>
        <end position="272"/>
    </location>
</feature>
<evidence type="ECO:0000313" key="10">
    <source>
        <dbReference type="Proteomes" id="UP000177159"/>
    </source>
</evidence>
<keyword evidence="6 8" id="KW-0472">Membrane</keyword>
<gene>
    <name evidence="9" type="ORF">A3C24_04520</name>
</gene>
<sequence length="354" mass="39381">MKFALIIIITFIISTVITPLVIKLAKRFKLLDDALIRKHPAHTHSGIIPRAGGLSIFSAILIASLLFLPLNKILIAILIGGFLIVLMGLLDDYYDLSPYLRFFLNILIVAFVITAGLGVPYITNPLGGVIRLDTISYTLDFFGQHNFLIFANLFSLIWIVAIMNFINWSGGVDGQLPGFVAISSFFLGLLAFRFTGHNISNESVVIFAFIISAAYFGFLIWNFYPQKIMPGYSGGALAGFMLGVLSILSWGKIGTLILVLSVPLVDALYVIARRIINKQSPFLGDAGHFHHRLLKIGWGRRRIAVFYWIVSFLFGIAALGFQRSQKVLAIFLVTILLALFILIIEEIRSRQNQT</sequence>
<comment type="subcellular location">
    <subcellularLocation>
        <location evidence="1">Cell membrane</location>
        <topology evidence="1">Multi-pass membrane protein</topology>
    </subcellularLocation>
</comment>
<dbReference type="GO" id="GO:0016780">
    <property type="term" value="F:phosphotransferase activity, for other substituted phosphate groups"/>
    <property type="evidence" value="ECO:0007669"/>
    <property type="project" value="InterPro"/>
</dbReference>
<dbReference type="GO" id="GO:0044038">
    <property type="term" value="P:cell wall macromolecule biosynthetic process"/>
    <property type="evidence" value="ECO:0007669"/>
    <property type="project" value="TreeGrafter"/>
</dbReference>